<evidence type="ECO:0000313" key="6">
    <source>
        <dbReference type="Proteomes" id="UP000070319"/>
    </source>
</evidence>
<dbReference type="SUPFAM" id="SSF46689">
    <property type="entry name" value="Homeodomain-like"/>
    <property type="match status" value="1"/>
</dbReference>
<sequence>MPVSLLEHIISHPFASLEGIRTMTPAKDLQEYVDSFFIFPCCDLSDSLAYNDGTPMLAFLSEAEDEVELEYDEATSRFKSGWFSTRSFEKMAVRFSGRGTYLLIIRFKPASFYRLFGLDAKKLNTRPFWNLQSVFHDSDALLEEMQQCGEVEEKIELLENCIRDVLSVNEKSNKLLDEAIRYIKLHKGTLSIDELKSHLGVNYKWLERNFSEAVGMTPKCYSSLQRFIHAYTAFRVQKDLVCITADSGYSDTNHFIKDFKKYTGQTPMQYLRAYNMKSCLTES</sequence>
<dbReference type="PATRIC" id="fig|329854.7.peg.2411"/>
<keyword evidence="3" id="KW-0804">Transcription</keyword>
<gene>
    <name evidence="5" type="ORF">HMPREF2531_02368</name>
</gene>
<keyword evidence="2" id="KW-0238">DNA-binding</keyword>
<dbReference type="SMART" id="SM00342">
    <property type="entry name" value="HTH_ARAC"/>
    <property type="match status" value="1"/>
</dbReference>
<reference evidence="5 6" key="1">
    <citation type="submission" date="2016-02" db="EMBL/GenBank/DDBJ databases">
        <authorList>
            <person name="Wen L."/>
            <person name="He K."/>
            <person name="Yang H."/>
        </authorList>
    </citation>
    <scope>NUCLEOTIDE SEQUENCE [LARGE SCALE GENOMIC DNA]</scope>
    <source>
        <strain evidence="5 6">KLE1704</strain>
    </source>
</reference>
<dbReference type="EMBL" id="LTDF01000084">
    <property type="protein sequence ID" value="KXT50264.1"/>
    <property type="molecule type" value="Genomic_DNA"/>
</dbReference>
<keyword evidence="1" id="KW-0805">Transcription regulation</keyword>
<feature type="domain" description="HTH araC/xylS-type" evidence="4">
    <location>
        <begin position="177"/>
        <end position="273"/>
    </location>
</feature>
<evidence type="ECO:0000259" key="4">
    <source>
        <dbReference type="PROSITE" id="PS01124"/>
    </source>
</evidence>
<dbReference type="InterPro" id="IPR050204">
    <property type="entry name" value="AraC_XylS_family_regulators"/>
</dbReference>
<evidence type="ECO:0000256" key="3">
    <source>
        <dbReference type="ARBA" id="ARBA00023163"/>
    </source>
</evidence>
<dbReference type="InterPro" id="IPR018060">
    <property type="entry name" value="HTH_AraC"/>
</dbReference>
<dbReference type="InterPro" id="IPR009057">
    <property type="entry name" value="Homeodomain-like_sf"/>
</dbReference>
<protein>
    <submittedName>
        <fullName evidence="5">Transcriptional regulator, AraC family</fullName>
    </submittedName>
</protein>
<dbReference type="PANTHER" id="PTHR46796">
    <property type="entry name" value="HTH-TYPE TRANSCRIPTIONAL ACTIVATOR RHAS-RELATED"/>
    <property type="match status" value="1"/>
</dbReference>
<accession>A0A139LFR8</accession>
<dbReference type="GO" id="GO:0043565">
    <property type="term" value="F:sequence-specific DNA binding"/>
    <property type="evidence" value="ECO:0007669"/>
    <property type="project" value="InterPro"/>
</dbReference>
<dbReference type="PANTHER" id="PTHR46796:SF13">
    <property type="entry name" value="HTH-TYPE TRANSCRIPTIONAL ACTIVATOR RHAS"/>
    <property type="match status" value="1"/>
</dbReference>
<evidence type="ECO:0000256" key="1">
    <source>
        <dbReference type="ARBA" id="ARBA00023015"/>
    </source>
</evidence>
<dbReference type="GO" id="GO:0003700">
    <property type="term" value="F:DNA-binding transcription factor activity"/>
    <property type="evidence" value="ECO:0007669"/>
    <property type="project" value="InterPro"/>
</dbReference>
<evidence type="ECO:0000313" key="5">
    <source>
        <dbReference type="EMBL" id="KXT50264.1"/>
    </source>
</evidence>
<dbReference type="Proteomes" id="UP000070319">
    <property type="component" value="Unassembled WGS sequence"/>
</dbReference>
<dbReference type="AlphaFoldDB" id="A0A139LFR8"/>
<dbReference type="Gene3D" id="1.10.10.60">
    <property type="entry name" value="Homeodomain-like"/>
    <property type="match status" value="1"/>
</dbReference>
<name>A0A139LFR8_9BACE</name>
<evidence type="ECO:0000256" key="2">
    <source>
        <dbReference type="ARBA" id="ARBA00023125"/>
    </source>
</evidence>
<dbReference type="Pfam" id="PF12833">
    <property type="entry name" value="HTH_18"/>
    <property type="match status" value="1"/>
</dbReference>
<comment type="caution">
    <text evidence="5">The sequence shown here is derived from an EMBL/GenBank/DDBJ whole genome shotgun (WGS) entry which is preliminary data.</text>
</comment>
<organism evidence="5">
    <name type="scientific">Bacteroides intestinalis</name>
    <dbReference type="NCBI Taxonomy" id="329854"/>
    <lineage>
        <taxon>Bacteria</taxon>
        <taxon>Pseudomonadati</taxon>
        <taxon>Bacteroidota</taxon>
        <taxon>Bacteroidia</taxon>
        <taxon>Bacteroidales</taxon>
        <taxon>Bacteroidaceae</taxon>
        <taxon>Bacteroides</taxon>
    </lineage>
</organism>
<proteinExistence type="predicted"/>
<dbReference type="PROSITE" id="PS01124">
    <property type="entry name" value="HTH_ARAC_FAMILY_2"/>
    <property type="match status" value="1"/>
</dbReference>